<dbReference type="GO" id="GO:0016020">
    <property type="term" value="C:membrane"/>
    <property type="evidence" value="ECO:0007669"/>
    <property type="project" value="UniProtKB-SubCell"/>
</dbReference>
<evidence type="ECO:0000256" key="2">
    <source>
        <dbReference type="ARBA" id="ARBA00022676"/>
    </source>
</evidence>
<dbReference type="GO" id="GO:0016757">
    <property type="term" value="F:glycosyltransferase activity"/>
    <property type="evidence" value="ECO:0007669"/>
    <property type="project" value="UniProtKB-KW"/>
</dbReference>
<dbReference type="PANTHER" id="PTHR31042">
    <property type="entry name" value="CORE-2/I-BRANCHING BETA-1,6-N-ACETYLGLUCOSAMINYLTRANSFERASE FAMILY PROTEIN-RELATED"/>
    <property type="match status" value="1"/>
</dbReference>
<dbReference type="AlphaFoldDB" id="A0A8T0I9U3"/>
<sequence>MQSRASSTSLVDEHVVGNGVEKDVRNGNGVVVRNGNGVKGAREWPSKLARVFCVFLLLGAGVVLGVVSSLHFMGVFNAGLLSSYVSGSVPAQQHYHLHIIASQESQALRHGMGDQELLWRASMVPLRPGLPVRRTPKVAFMFLTVGPLPLAPLWEKFFKGHEEHYSIYVHSLPEYEPNEQPSSVFFGRHVLSREVKWGDITMNDAERRLVANALLDFDNERFVLLSESCAPLWNFTFTYNYIMNSNQSFVGVFDDPGPVGRGRYDARMAPEVTIDQWRKGAQWFEVNRELAIYIVSDVKYYDKFRQFCVDICYVDEHYIPTMMFIEFKDKIAERSVTAVDWSRGGWHPGSFGKSDAEGFYQRIRDDRSCTYNGAPGNVCYLFARKFRPDSLESLLRIASMRKLKLR</sequence>
<keyword evidence="2" id="KW-0328">Glycosyltransferase</keyword>
<dbReference type="PANTHER" id="PTHR31042:SF8">
    <property type="entry name" value="CORE-2_I-BRANCHING BETA-1,6-N-ACETYLGLUCOSAMINYLTRANSFERASE FAMILY PROTEIN"/>
    <property type="match status" value="1"/>
</dbReference>
<reference evidence="7" key="1">
    <citation type="submission" date="2020-06" db="EMBL/GenBank/DDBJ databases">
        <title>WGS assembly of Ceratodon purpureus strain R40.</title>
        <authorList>
            <person name="Carey S.B."/>
            <person name="Jenkins J."/>
            <person name="Shu S."/>
            <person name="Lovell J.T."/>
            <person name="Sreedasyam A."/>
            <person name="Maumus F."/>
            <person name="Tiley G.P."/>
            <person name="Fernandez-Pozo N."/>
            <person name="Barry K."/>
            <person name="Chen C."/>
            <person name="Wang M."/>
            <person name="Lipzen A."/>
            <person name="Daum C."/>
            <person name="Saski C.A."/>
            <person name="Payton A.C."/>
            <person name="Mcbreen J.C."/>
            <person name="Conrad R.E."/>
            <person name="Kollar L.M."/>
            <person name="Olsson S."/>
            <person name="Huttunen S."/>
            <person name="Landis J.B."/>
            <person name="Wickett N.J."/>
            <person name="Johnson M.G."/>
            <person name="Rensing S.A."/>
            <person name="Grimwood J."/>
            <person name="Schmutz J."/>
            <person name="Mcdaniel S.F."/>
        </authorList>
    </citation>
    <scope>NUCLEOTIDE SEQUENCE</scope>
    <source>
        <strain evidence="7">R40</strain>
    </source>
</reference>
<keyword evidence="6" id="KW-0812">Transmembrane</keyword>
<dbReference type="Proteomes" id="UP000822688">
    <property type="component" value="Chromosome 4"/>
</dbReference>
<name>A0A8T0I9U3_CERPU</name>
<feature type="transmembrane region" description="Helical" evidence="6">
    <location>
        <begin position="51"/>
        <end position="73"/>
    </location>
</feature>
<evidence type="ECO:0000256" key="6">
    <source>
        <dbReference type="SAM" id="Phobius"/>
    </source>
</evidence>
<organism evidence="7 8">
    <name type="scientific">Ceratodon purpureus</name>
    <name type="common">Fire moss</name>
    <name type="synonym">Dicranum purpureum</name>
    <dbReference type="NCBI Taxonomy" id="3225"/>
    <lineage>
        <taxon>Eukaryota</taxon>
        <taxon>Viridiplantae</taxon>
        <taxon>Streptophyta</taxon>
        <taxon>Embryophyta</taxon>
        <taxon>Bryophyta</taxon>
        <taxon>Bryophytina</taxon>
        <taxon>Bryopsida</taxon>
        <taxon>Dicranidae</taxon>
        <taxon>Pseudoditrichales</taxon>
        <taxon>Ditrichaceae</taxon>
        <taxon>Ceratodon</taxon>
    </lineage>
</organism>
<evidence type="ECO:0000256" key="3">
    <source>
        <dbReference type="ARBA" id="ARBA00022679"/>
    </source>
</evidence>
<dbReference type="Pfam" id="PF02485">
    <property type="entry name" value="Branch"/>
    <property type="match status" value="1"/>
</dbReference>
<keyword evidence="3" id="KW-0808">Transferase</keyword>
<evidence type="ECO:0000256" key="1">
    <source>
        <dbReference type="ARBA" id="ARBA00004606"/>
    </source>
</evidence>
<protein>
    <submittedName>
        <fullName evidence="7">Uncharacterized protein</fullName>
    </submittedName>
</protein>
<keyword evidence="5" id="KW-0325">Glycoprotein</keyword>
<dbReference type="InterPro" id="IPR003406">
    <property type="entry name" value="Glyco_trans_14"/>
</dbReference>
<evidence type="ECO:0000256" key="4">
    <source>
        <dbReference type="ARBA" id="ARBA00023136"/>
    </source>
</evidence>
<keyword evidence="6" id="KW-1133">Transmembrane helix</keyword>
<dbReference type="EMBL" id="CM026424">
    <property type="protein sequence ID" value="KAG0579765.1"/>
    <property type="molecule type" value="Genomic_DNA"/>
</dbReference>
<accession>A0A8T0I9U3</accession>
<keyword evidence="8" id="KW-1185">Reference proteome</keyword>
<evidence type="ECO:0000313" key="8">
    <source>
        <dbReference type="Proteomes" id="UP000822688"/>
    </source>
</evidence>
<keyword evidence="4 6" id="KW-0472">Membrane</keyword>
<proteinExistence type="predicted"/>
<dbReference type="InterPro" id="IPR044174">
    <property type="entry name" value="BC10-like"/>
</dbReference>
<comment type="subcellular location">
    <subcellularLocation>
        <location evidence="1">Membrane</location>
        <topology evidence="1">Single-pass type II membrane protein</topology>
    </subcellularLocation>
</comment>
<evidence type="ECO:0000313" key="7">
    <source>
        <dbReference type="EMBL" id="KAG0579765.1"/>
    </source>
</evidence>
<comment type="caution">
    <text evidence="7">The sequence shown here is derived from an EMBL/GenBank/DDBJ whole genome shotgun (WGS) entry which is preliminary data.</text>
</comment>
<gene>
    <name evidence="7" type="ORF">KC19_4G121900</name>
</gene>
<evidence type="ECO:0000256" key="5">
    <source>
        <dbReference type="ARBA" id="ARBA00023180"/>
    </source>
</evidence>